<comment type="caution">
    <text evidence="2">The sequence shown here is derived from an EMBL/GenBank/DDBJ whole genome shotgun (WGS) entry which is preliminary data.</text>
</comment>
<organism evidence="2 3">
    <name type="scientific">Rosa chinensis</name>
    <name type="common">China rose</name>
    <dbReference type="NCBI Taxonomy" id="74649"/>
    <lineage>
        <taxon>Eukaryota</taxon>
        <taxon>Viridiplantae</taxon>
        <taxon>Streptophyta</taxon>
        <taxon>Embryophyta</taxon>
        <taxon>Tracheophyta</taxon>
        <taxon>Spermatophyta</taxon>
        <taxon>Magnoliopsida</taxon>
        <taxon>eudicotyledons</taxon>
        <taxon>Gunneridae</taxon>
        <taxon>Pentapetalae</taxon>
        <taxon>rosids</taxon>
        <taxon>fabids</taxon>
        <taxon>Rosales</taxon>
        <taxon>Rosaceae</taxon>
        <taxon>Rosoideae</taxon>
        <taxon>Rosoideae incertae sedis</taxon>
        <taxon>Rosa</taxon>
    </lineage>
</organism>
<keyword evidence="1" id="KW-0472">Membrane</keyword>
<keyword evidence="3" id="KW-1185">Reference proteome</keyword>
<accession>A0A2P6PDG0</accession>
<evidence type="ECO:0000256" key="1">
    <source>
        <dbReference type="SAM" id="Phobius"/>
    </source>
</evidence>
<evidence type="ECO:0000313" key="3">
    <source>
        <dbReference type="Proteomes" id="UP000238479"/>
    </source>
</evidence>
<evidence type="ECO:0000313" key="2">
    <source>
        <dbReference type="EMBL" id="PRQ19967.1"/>
    </source>
</evidence>
<dbReference type="Gramene" id="PRQ19967">
    <property type="protein sequence ID" value="PRQ19967"/>
    <property type="gene ID" value="RchiOBHm_Chr7g0223021"/>
</dbReference>
<dbReference type="AlphaFoldDB" id="A0A2P6PDG0"/>
<proteinExistence type="predicted"/>
<keyword evidence="1" id="KW-1133">Transmembrane helix</keyword>
<keyword evidence="1" id="KW-0812">Transmembrane</keyword>
<gene>
    <name evidence="2" type="ORF">RchiOBHm_Chr7g0223021</name>
</gene>
<dbReference type="Proteomes" id="UP000238479">
    <property type="component" value="Chromosome 7"/>
</dbReference>
<sequence length="61" mass="6964">MCDAREAKKQQKDLFALNLFFCFVFFLLFFLLKRIISEVEQVSSVAMADLKPIAECIISSG</sequence>
<reference evidence="2 3" key="1">
    <citation type="journal article" date="2018" name="Nat. Genet.">
        <title>The Rosa genome provides new insights in the design of modern roses.</title>
        <authorList>
            <person name="Bendahmane M."/>
        </authorList>
    </citation>
    <scope>NUCLEOTIDE SEQUENCE [LARGE SCALE GENOMIC DNA]</scope>
    <source>
        <strain evidence="3">cv. Old Blush</strain>
    </source>
</reference>
<name>A0A2P6PDG0_ROSCH</name>
<feature type="transmembrane region" description="Helical" evidence="1">
    <location>
        <begin position="14"/>
        <end position="32"/>
    </location>
</feature>
<dbReference type="EMBL" id="PDCK01000045">
    <property type="protein sequence ID" value="PRQ19967.1"/>
    <property type="molecule type" value="Genomic_DNA"/>
</dbReference>
<protein>
    <submittedName>
        <fullName evidence="2">Uncharacterized protein</fullName>
    </submittedName>
</protein>